<feature type="transmembrane region" description="Helical" evidence="2">
    <location>
        <begin position="70"/>
        <end position="92"/>
    </location>
</feature>
<feature type="domain" description="DUF2157" evidence="3">
    <location>
        <begin position="22"/>
        <end position="147"/>
    </location>
</feature>
<feature type="transmembrane region" description="Helical" evidence="2">
    <location>
        <begin position="185"/>
        <end position="203"/>
    </location>
</feature>
<dbReference type="Pfam" id="PF09925">
    <property type="entry name" value="DUF2157"/>
    <property type="match status" value="1"/>
</dbReference>
<feature type="transmembrane region" description="Helical" evidence="2">
    <location>
        <begin position="209"/>
        <end position="227"/>
    </location>
</feature>
<protein>
    <recommendedName>
        <fullName evidence="3">DUF2157 domain-containing protein</fullName>
    </recommendedName>
</protein>
<accession>A0A7Y9E711</accession>
<dbReference type="RefSeq" id="WP_179663846.1">
    <property type="nucleotide sequence ID" value="NZ_JACCBG010000001.1"/>
</dbReference>
<feature type="compositionally biased region" description="Pro residues" evidence="1">
    <location>
        <begin position="50"/>
        <end position="60"/>
    </location>
</feature>
<reference evidence="4 5" key="1">
    <citation type="submission" date="2020-07" db="EMBL/GenBank/DDBJ databases">
        <title>Sequencing the genomes of 1000 actinobacteria strains.</title>
        <authorList>
            <person name="Klenk H.-P."/>
        </authorList>
    </citation>
    <scope>NUCLEOTIDE SEQUENCE [LARGE SCALE GENOMIC DNA]</scope>
    <source>
        <strain evidence="4 5">DSM 21350</strain>
    </source>
</reference>
<feature type="region of interest" description="Disordered" evidence="1">
    <location>
        <begin position="330"/>
        <end position="355"/>
    </location>
</feature>
<feature type="transmembrane region" description="Helical" evidence="2">
    <location>
        <begin position="305"/>
        <end position="324"/>
    </location>
</feature>
<feature type="transmembrane region" description="Helical" evidence="2">
    <location>
        <begin position="130"/>
        <end position="147"/>
    </location>
</feature>
<feature type="transmembrane region" description="Helical" evidence="2">
    <location>
        <begin position="159"/>
        <end position="176"/>
    </location>
</feature>
<proteinExistence type="predicted"/>
<dbReference type="Proteomes" id="UP000535511">
    <property type="component" value="Unassembled WGS sequence"/>
</dbReference>
<evidence type="ECO:0000256" key="2">
    <source>
        <dbReference type="SAM" id="Phobius"/>
    </source>
</evidence>
<gene>
    <name evidence="4" type="ORF">BJZ21_002260</name>
</gene>
<comment type="caution">
    <text evidence="4">The sequence shown here is derived from an EMBL/GenBank/DDBJ whole genome shotgun (WGS) entry which is preliminary data.</text>
</comment>
<feature type="region of interest" description="Disordered" evidence="1">
    <location>
        <begin position="35"/>
        <end position="60"/>
    </location>
</feature>
<feature type="transmembrane region" description="Helical" evidence="2">
    <location>
        <begin position="98"/>
        <end position="118"/>
    </location>
</feature>
<keyword evidence="2" id="KW-0472">Membrane</keyword>
<keyword evidence="2" id="KW-1133">Transmembrane helix</keyword>
<dbReference type="EMBL" id="JACCBG010000001">
    <property type="protein sequence ID" value="NYD42177.1"/>
    <property type="molecule type" value="Genomic_DNA"/>
</dbReference>
<evidence type="ECO:0000313" key="4">
    <source>
        <dbReference type="EMBL" id="NYD42177.1"/>
    </source>
</evidence>
<evidence type="ECO:0000313" key="5">
    <source>
        <dbReference type="Proteomes" id="UP000535511"/>
    </source>
</evidence>
<evidence type="ECO:0000256" key="1">
    <source>
        <dbReference type="SAM" id="MobiDB-lite"/>
    </source>
</evidence>
<sequence>MRTRTEHDRPTPAPPLPDLLAEWVTAGLISPDQARAVGEHEARRATAPGGPAPGGPVPGPPAEGSLVVEALGYLGGIIMLVGALLLGSLFWADLPTGVRLLLIALAACALVAAGVAVPERLGDAAARLRSVLWALAVAATGAFMVVFTSDVLDRQDESSLLVVGPCTAAVAAVLWWRRPTWLQQLALLVPVVLTAIGVGFQIGGTDSSWPGGMVWIAATVWAAAAWAGWLRPRVTGVPLGGLVATFGGLSIDNDLGIALALGTAVALVVLALYERSLPWLGVAAVAVLQSTPRAAVAWFPGRLSAALTLIVTGGLLVAAAVWVARHQGGPTALSEPGRPRNGTGGRPEGRPPVRD</sequence>
<name>A0A7Y9E711_9ACTN</name>
<dbReference type="InterPro" id="IPR018677">
    <property type="entry name" value="DUF2157"/>
</dbReference>
<feature type="transmembrane region" description="Helical" evidence="2">
    <location>
        <begin position="257"/>
        <end position="273"/>
    </location>
</feature>
<organism evidence="4 5">
    <name type="scientific">Nocardioides panaciterrulae</name>
    <dbReference type="NCBI Taxonomy" id="661492"/>
    <lineage>
        <taxon>Bacteria</taxon>
        <taxon>Bacillati</taxon>
        <taxon>Actinomycetota</taxon>
        <taxon>Actinomycetes</taxon>
        <taxon>Propionibacteriales</taxon>
        <taxon>Nocardioidaceae</taxon>
        <taxon>Nocardioides</taxon>
    </lineage>
</organism>
<keyword evidence="5" id="KW-1185">Reference proteome</keyword>
<keyword evidence="2" id="KW-0812">Transmembrane</keyword>
<evidence type="ECO:0000259" key="3">
    <source>
        <dbReference type="Pfam" id="PF09925"/>
    </source>
</evidence>
<dbReference type="AlphaFoldDB" id="A0A7Y9E711"/>